<protein>
    <recommendedName>
        <fullName evidence="10">V-ATPase subunit E</fullName>
    </recommendedName>
</protein>
<feature type="coiled-coil region" evidence="8">
    <location>
        <begin position="8"/>
        <end position="54"/>
    </location>
</feature>
<accession>A0A7J3Y0E6</accession>
<keyword evidence="6" id="KW-0472">Membrane</keyword>
<dbReference type="GO" id="GO:0046961">
    <property type="term" value="F:proton-transporting ATPase activity, rotational mechanism"/>
    <property type="evidence" value="ECO:0007669"/>
    <property type="project" value="InterPro"/>
</dbReference>
<evidence type="ECO:0000256" key="5">
    <source>
        <dbReference type="ARBA" id="ARBA00023065"/>
    </source>
</evidence>
<evidence type="ECO:0000256" key="6">
    <source>
        <dbReference type="ARBA" id="ARBA00023136"/>
    </source>
</evidence>
<keyword evidence="7" id="KW-0066">ATP synthesis</keyword>
<evidence type="ECO:0000256" key="7">
    <source>
        <dbReference type="ARBA" id="ARBA00023310"/>
    </source>
</evidence>
<dbReference type="GO" id="GO:0033178">
    <property type="term" value="C:proton-transporting two-sector ATPase complex, catalytic domain"/>
    <property type="evidence" value="ECO:0007669"/>
    <property type="project" value="InterPro"/>
</dbReference>
<dbReference type="InterPro" id="IPR002842">
    <property type="entry name" value="ATPase_V1_Esu"/>
</dbReference>
<dbReference type="SUPFAM" id="SSF160527">
    <property type="entry name" value="V-type ATPase subunit E-like"/>
    <property type="match status" value="1"/>
</dbReference>
<proteinExistence type="inferred from homology"/>
<dbReference type="Gene3D" id="1.20.5.620">
    <property type="entry name" value="F1F0 ATP synthase subunit B, membrane domain"/>
    <property type="match status" value="1"/>
</dbReference>
<evidence type="ECO:0008006" key="10">
    <source>
        <dbReference type="Google" id="ProtNLM"/>
    </source>
</evidence>
<sequence length="195" mass="22170">MSVEELKRVVLEKARAEADQIIAEAKKKAEAIVREAEEKKKRFIDSEKSKLRRELQVESRIGEARRRARLILSSIRAEIAKDIEEKAFEKLNNLDSKKRVESLRILLEESLGELRRAVPSLNRVEVYVSPKDKSNIEDLLRAMGGNVDFKVIEDPGIIGGVKVSSGEIVVDNTYNTRLRKATVEVFKEVLRELSA</sequence>
<dbReference type="EMBL" id="DRYK01000082">
    <property type="protein sequence ID" value="HHP68387.1"/>
    <property type="molecule type" value="Genomic_DNA"/>
</dbReference>
<dbReference type="AlphaFoldDB" id="A0A7J3Y0E6"/>
<evidence type="ECO:0000313" key="9">
    <source>
        <dbReference type="EMBL" id="HHP68387.1"/>
    </source>
</evidence>
<evidence type="ECO:0000256" key="4">
    <source>
        <dbReference type="ARBA" id="ARBA00022781"/>
    </source>
</evidence>
<comment type="caution">
    <text evidence="9">The sequence shown here is derived from an EMBL/GenBank/DDBJ whole genome shotgun (WGS) entry which is preliminary data.</text>
</comment>
<keyword evidence="5" id="KW-0406">Ion transport</keyword>
<gene>
    <name evidence="9" type="ORF">ENM60_06385</name>
</gene>
<dbReference type="GO" id="GO:0006754">
    <property type="term" value="P:ATP biosynthetic process"/>
    <property type="evidence" value="ECO:0007669"/>
    <property type="project" value="UniProtKB-KW"/>
</dbReference>
<keyword evidence="2" id="KW-0813">Transport</keyword>
<evidence type="ECO:0000256" key="1">
    <source>
        <dbReference type="ARBA" id="ARBA00005901"/>
    </source>
</evidence>
<organism evidence="9">
    <name type="scientific">Thermogladius calderae</name>
    <dbReference type="NCBI Taxonomy" id="1200300"/>
    <lineage>
        <taxon>Archaea</taxon>
        <taxon>Thermoproteota</taxon>
        <taxon>Thermoprotei</taxon>
        <taxon>Desulfurococcales</taxon>
        <taxon>Desulfurococcaceae</taxon>
        <taxon>Thermogladius</taxon>
    </lineage>
</organism>
<keyword evidence="8" id="KW-0175">Coiled coil</keyword>
<evidence type="ECO:0000256" key="3">
    <source>
        <dbReference type="ARBA" id="ARBA00022475"/>
    </source>
</evidence>
<keyword evidence="4" id="KW-0375">Hydrogen ion transport</keyword>
<evidence type="ECO:0000256" key="8">
    <source>
        <dbReference type="SAM" id="Coils"/>
    </source>
</evidence>
<reference evidence="9" key="1">
    <citation type="journal article" date="2020" name="mSystems">
        <title>Genome- and Community-Level Interaction Insights into Carbon Utilization and Element Cycling Functions of Hydrothermarchaeota in Hydrothermal Sediment.</title>
        <authorList>
            <person name="Zhou Z."/>
            <person name="Liu Y."/>
            <person name="Xu W."/>
            <person name="Pan J."/>
            <person name="Luo Z.H."/>
            <person name="Li M."/>
        </authorList>
    </citation>
    <scope>NUCLEOTIDE SEQUENCE [LARGE SCALE GENOMIC DNA]</scope>
    <source>
        <strain evidence="9">SpSt-110</strain>
    </source>
</reference>
<dbReference type="InterPro" id="IPR038495">
    <property type="entry name" value="ATPase_E_C"/>
</dbReference>
<keyword evidence="3" id="KW-1003">Cell membrane</keyword>
<name>A0A7J3Y0E6_9CREN</name>
<evidence type="ECO:0000256" key="2">
    <source>
        <dbReference type="ARBA" id="ARBA00022448"/>
    </source>
</evidence>
<dbReference type="Gene3D" id="3.30.2320.30">
    <property type="entry name" value="ATP synthase, E subunit, C-terminal"/>
    <property type="match status" value="1"/>
</dbReference>
<dbReference type="Pfam" id="PF01991">
    <property type="entry name" value="vATP-synt_E"/>
    <property type="match status" value="1"/>
</dbReference>
<comment type="similarity">
    <text evidence="1">Belongs to the V-ATPase E subunit family.</text>
</comment>